<dbReference type="RefSeq" id="WP_344677212.1">
    <property type="nucleotide sequence ID" value="NZ_BAAAUX010000001.1"/>
</dbReference>
<accession>A0ABN3V0S8</accession>
<dbReference type="InterPro" id="IPR001387">
    <property type="entry name" value="Cro/C1-type_HTH"/>
</dbReference>
<dbReference type="EMBL" id="BAAAUX010000001">
    <property type="protein sequence ID" value="GAA2772673.1"/>
    <property type="molecule type" value="Genomic_DNA"/>
</dbReference>
<evidence type="ECO:0000259" key="1">
    <source>
        <dbReference type="PROSITE" id="PS50943"/>
    </source>
</evidence>
<reference evidence="2 3" key="1">
    <citation type="journal article" date="2019" name="Int. J. Syst. Evol. Microbiol.">
        <title>The Global Catalogue of Microorganisms (GCM) 10K type strain sequencing project: providing services to taxonomists for standard genome sequencing and annotation.</title>
        <authorList>
            <consortium name="The Broad Institute Genomics Platform"/>
            <consortium name="The Broad Institute Genome Sequencing Center for Infectious Disease"/>
            <person name="Wu L."/>
            <person name="Ma J."/>
        </authorList>
    </citation>
    <scope>NUCLEOTIDE SEQUENCE [LARGE SCALE GENOMIC DNA]</scope>
    <source>
        <strain evidence="2 3">JCM 9383</strain>
    </source>
</reference>
<evidence type="ECO:0000313" key="2">
    <source>
        <dbReference type="EMBL" id="GAA2772673.1"/>
    </source>
</evidence>
<dbReference type="Proteomes" id="UP001500979">
    <property type="component" value="Unassembled WGS sequence"/>
</dbReference>
<feature type="domain" description="HTH cro/C1-type" evidence="1">
    <location>
        <begin position="17"/>
        <end position="71"/>
    </location>
</feature>
<dbReference type="InterPro" id="IPR010982">
    <property type="entry name" value="Lambda_DNA-bd_dom_sf"/>
</dbReference>
<dbReference type="Pfam" id="PF19054">
    <property type="entry name" value="DUF5753"/>
    <property type="match status" value="1"/>
</dbReference>
<keyword evidence="3" id="KW-1185">Reference proteome</keyword>
<dbReference type="Pfam" id="PF13560">
    <property type="entry name" value="HTH_31"/>
    <property type="match status" value="1"/>
</dbReference>
<sequence>MASTADTPRARQLGAELRQARKNAGLTTHQLGAQLGRSHTHVSRWENGRLTPSEADTGAVLGILGVTGPERDRLLELARDAGDPNWVAPGIERQLAALTEYERTARRITNVQPLLVPGLLQTSDYARSIMIGAGATRGEADQRVTYRLGRRDVIIRRRNPVEFCAIIGEQALRHPPCADDVMIDQLRQLAKWADLDNVTVQVLPADRRYTPALEGPFVLIEFDRTKPVVQLEHYRSSTTITDARDVDDYQAAADTLRAAAMNADDSAALIAEIADRLEHTG</sequence>
<dbReference type="CDD" id="cd00093">
    <property type="entry name" value="HTH_XRE"/>
    <property type="match status" value="1"/>
</dbReference>
<comment type="caution">
    <text evidence="2">The sequence shown here is derived from an EMBL/GenBank/DDBJ whole genome shotgun (WGS) entry which is preliminary data.</text>
</comment>
<dbReference type="PROSITE" id="PS50943">
    <property type="entry name" value="HTH_CROC1"/>
    <property type="match status" value="1"/>
</dbReference>
<protein>
    <submittedName>
        <fullName evidence="2">Helix-turn-helix transcriptional regulator</fullName>
    </submittedName>
</protein>
<name>A0ABN3V0S8_9PSEU</name>
<dbReference type="InterPro" id="IPR043917">
    <property type="entry name" value="DUF5753"/>
</dbReference>
<organism evidence="2 3">
    <name type="scientific">Saccharopolyspora taberi</name>
    <dbReference type="NCBI Taxonomy" id="60895"/>
    <lineage>
        <taxon>Bacteria</taxon>
        <taxon>Bacillati</taxon>
        <taxon>Actinomycetota</taxon>
        <taxon>Actinomycetes</taxon>
        <taxon>Pseudonocardiales</taxon>
        <taxon>Pseudonocardiaceae</taxon>
        <taxon>Saccharopolyspora</taxon>
    </lineage>
</organism>
<proteinExistence type="predicted"/>
<gene>
    <name evidence="2" type="ORF">GCM10010470_00210</name>
</gene>
<evidence type="ECO:0000313" key="3">
    <source>
        <dbReference type="Proteomes" id="UP001500979"/>
    </source>
</evidence>
<dbReference type="SMART" id="SM00530">
    <property type="entry name" value="HTH_XRE"/>
    <property type="match status" value="1"/>
</dbReference>
<dbReference type="SUPFAM" id="SSF47413">
    <property type="entry name" value="lambda repressor-like DNA-binding domains"/>
    <property type="match status" value="1"/>
</dbReference>
<dbReference type="Gene3D" id="1.10.260.40">
    <property type="entry name" value="lambda repressor-like DNA-binding domains"/>
    <property type="match status" value="1"/>
</dbReference>